<dbReference type="Gene3D" id="3.40.1010.10">
    <property type="entry name" value="Cobalt-precorrin-4 Transmethylase, Domain 1"/>
    <property type="match status" value="1"/>
</dbReference>
<dbReference type="InterPro" id="IPR014777">
    <property type="entry name" value="4pyrrole_Mease_sub1"/>
</dbReference>
<name>A0A537JUD2_9BACT</name>
<dbReference type="SUPFAM" id="SSF53790">
    <property type="entry name" value="Tetrapyrrole methylase"/>
    <property type="match status" value="1"/>
</dbReference>
<proteinExistence type="predicted"/>
<dbReference type="GO" id="GO:0008168">
    <property type="term" value="F:methyltransferase activity"/>
    <property type="evidence" value="ECO:0007669"/>
    <property type="project" value="InterPro"/>
</dbReference>
<comment type="caution">
    <text evidence="3">The sequence shown here is derived from an EMBL/GenBank/DDBJ whole genome shotgun (WGS) entry which is preliminary data.</text>
</comment>
<gene>
    <name evidence="3" type="ORF">E6H00_17465</name>
</gene>
<dbReference type="AlphaFoldDB" id="A0A537JUD2"/>
<evidence type="ECO:0000259" key="2">
    <source>
        <dbReference type="Pfam" id="PF00590"/>
    </source>
</evidence>
<dbReference type="EMBL" id="VBAK01000181">
    <property type="protein sequence ID" value="TMI86796.1"/>
    <property type="molecule type" value="Genomic_DNA"/>
</dbReference>
<dbReference type="Pfam" id="PF00590">
    <property type="entry name" value="TP_methylase"/>
    <property type="match status" value="1"/>
</dbReference>
<evidence type="ECO:0000256" key="1">
    <source>
        <dbReference type="SAM" id="MobiDB-lite"/>
    </source>
</evidence>
<dbReference type="InterPro" id="IPR000878">
    <property type="entry name" value="4pyrrol_Mease"/>
</dbReference>
<feature type="region of interest" description="Disordered" evidence="1">
    <location>
        <begin position="143"/>
        <end position="162"/>
    </location>
</feature>
<reference evidence="3 4" key="1">
    <citation type="journal article" date="2019" name="Nat. Microbiol.">
        <title>Mediterranean grassland soil C-N compound turnover is dependent on rainfall and depth, and is mediated by genomically divergent microorganisms.</title>
        <authorList>
            <person name="Diamond S."/>
            <person name="Andeer P.F."/>
            <person name="Li Z."/>
            <person name="Crits-Christoph A."/>
            <person name="Burstein D."/>
            <person name="Anantharaman K."/>
            <person name="Lane K.R."/>
            <person name="Thomas B.C."/>
            <person name="Pan C."/>
            <person name="Northen T.R."/>
            <person name="Banfield J.F."/>
        </authorList>
    </citation>
    <scope>NUCLEOTIDE SEQUENCE [LARGE SCALE GENOMIC DNA]</scope>
    <source>
        <strain evidence="3">NP_3</strain>
    </source>
</reference>
<protein>
    <recommendedName>
        <fullName evidence="2">Tetrapyrrole methylase domain-containing protein</fullName>
    </recommendedName>
</protein>
<feature type="region of interest" description="Disordered" evidence="1">
    <location>
        <begin position="30"/>
        <end position="51"/>
    </location>
</feature>
<evidence type="ECO:0000313" key="3">
    <source>
        <dbReference type="EMBL" id="TMI86796.1"/>
    </source>
</evidence>
<accession>A0A537JUD2</accession>
<evidence type="ECO:0000313" key="4">
    <source>
        <dbReference type="Proteomes" id="UP000318509"/>
    </source>
</evidence>
<dbReference type="InterPro" id="IPR035996">
    <property type="entry name" value="4pyrrol_Methylase_sf"/>
</dbReference>
<feature type="compositionally biased region" description="Basic residues" evidence="1">
    <location>
        <begin position="146"/>
        <end position="162"/>
    </location>
</feature>
<feature type="domain" description="Tetrapyrrole methylase" evidence="2">
    <location>
        <begin position="86"/>
        <end position="155"/>
    </location>
</feature>
<sequence length="162" mass="17757">MRLWLGENDERVAEAGRPGVVWWPECGSERPRLRRQGQPVSSPRAASGGWCGAAGRRAASVESPARSLAGSDSNGGVMPARLKASLVGVGPGSPELVTPTARRAIEAAEIVLGWDLDLKPVEDVLADKNVFLQDVKKASLEEEHRQWRRWRRAQSRKKRSEA</sequence>
<dbReference type="Proteomes" id="UP000318509">
    <property type="component" value="Unassembled WGS sequence"/>
</dbReference>
<organism evidence="3 4">
    <name type="scientific">Candidatus Segetimicrobium genomatis</name>
    <dbReference type="NCBI Taxonomy" id="2569760"/>
    <lineage>
        <taxon>Bacteria</taxon>
        <taxon>Bacillati</taxon>
        <taxon>Candidatus Sysuimicrobiota</taxon>
        <taxon>Candidatus Sysuimicrobiia</taxon>
        <taxon>Candidatus Sysuimicrobiales</taxon>
        <taxon>Candidatus Segetimicrobiaceae</taxon>
        <taxon>Candidatus Segetimicrobium</taxon>
    </lineage>
</organism>